<keyword evidence="11 13" id="KW-0472">Membrane</keyword>
<dbReference type="GO" id="GO:0005886">
    <property type="term" value="C:plasma membrane"/>
    <property type="evidence" value="ECO:0007669"/>
    <property type="project" value="UniProtKB-SubCell"/>
</dbReference>
<keyword evidence="10" id="KW-0406">Ion transport</keyword>
<keyword evidence="5" id="KW-0813">Transport</keyword>
<proteinExistence type="inferred from homology"/>
<name>A0A1H9AN20_9BACI</name>
<evidence type="ECO:0000256" key="6">
    <source>
        <dbReference type="ARBA" id="ARBA00022449"/>
    </source>
</evidence>
<evidence type="ECO:0000256" key="10">
    <source>
        <dbReference type="ARBA" id="ARBA00023065"/>
    </source>
</evidence>
<keyword evidence="8 13" id="KW-0812">Transmembrane</keyword>
<dbReference type="InterPro" id="IPR050222">
    <property type="entry name" value="MATE_MdtK"/>
</dbReference>
<dbReference type="PANTHER" id="PTHR43298:SF2">
    <property type="entry name" value="FMN_FAD EXPORTER YEEO-RELATED"/>
    <property type="match status" value="1"/>
</dbReference>
<evidence type="ECO:0000256" key="12">
    <source>
        <dbReference type="ARBA" id="ARBA00031636"/>
    </source>
</evidence>
<gene>
    <name evidence="14" type="ORF">SAMN05216362_1031</name>
</gene>
<feature type="transmembrane region" description="Helical" evidence="13">
    <location>
        <begin position="389"/>
        <end position="412"/>
    </location>
</feature>
<keyword evidence="7" id="KW-1003">Cell membrane</keyword>
<feature type="transmembrane region" description="Helical" evidence="13">
    <location>
        <begin position="162"/>
        <end position="182"/>
    </location>
</feature>
<feature type="transmembrane region" description="Helical" evidence="13">
    <location>
        <begin position="51"/>
        <end position="75"/>
    </location>
</feature>
<dbReference type="PIRSF" id="PIRSF006603">
    <property type="entry name" value="DinF"/>
    <property type="match status" value="1"/>
</dbReference>
<feature type="transmembrane region" description="Helical" evidence="13">
    <location>
        <begin position="12"/>
        <end position="31"/>
    </location>
</feature>
<feature type="transmembrane region" description="Helical" evidence="13">
    <location>
        <begin position="244"/>
        <end position="269"/>
    </location>
</feature>
<evidence type="ECO:0000256" key="13">
    <source>
        <dbReference type="SAM" id="Phobius"/>
    </source>
</evidence>
<comment type="similarity">
    <text evidence="3">Belongs to the multi antimicrobial extrusion (MATE) (TC 2.A.66.1) family.</text>
</comment>
<keyword evidence="15" id="KW-1185">Reference proteome</keyword>
<evidence type="ECO:0000256" key="2">
    <source>
        <dbReference type="ARBA" id="ARBA00004651"/>
    </source>
</evidence>
<dbReference type="Pfam" id="PF01554">
    <property type="entry name" value="MatE"/>
    <property type="match status" value="2"/>
</dbReference>
<feature type="transmembrane region" description="Helical" evidence="13">
    <location>
        <begin position="281"/>
        <end position="304"/>
    </location>
</feature>
<dbReference type="AlphaFoldDB" id="A0A1H9AN20"/>
<evidence type="ECO:0000256" key="11">
    <source>
        <dbReference type="ARBA" id="ARBA00023136"/>
    </source>
</evidence>
<dbReference type="NCBIfam" id="TIGR00797">
    <property type="entry name" value="matE"/>
    <property type="match status" value="1"/>
</dbReference>
<evidence type="ECO:0000256" key="1">
    <source>
        <dbReference type="ARBA" id="ARBA00003408"/>
    </source>
</evidence>
<dbReference type="CDD" id="cd13131">
    <property type="entry name" value="MATE_NorM_like"/>
    <property type="match status" value="1"/>
</dbReference>
<dbReference type="OrthoDB" id="9780160at2"/>
<dbReference type="RefSeq" id="WP_091772416.1">
    <property type="nucleotide sequence ID" value="NZ_FOES01000003.1"/>
</dbReference>
<dbReference type="STRING" id="571933.SAMN05216362_1031"/>
<evidence type="ECO:0000256" key="9">
    <source>
        <dbReference type="ARBA" id="ARBA00022989"/>
    </source>
</evidence>
<evidence type="ECO:0000256" key="3">
    <source>
        <dbReference type="ARBA" id="ARBA00010199"/>
    </source>
</evidence>
<reference evidence="14 15" key="1">
    <citation type="submission" date="2016-10" db="EMBL/GenBank/DDBJ databases">
        <authorList>
            <person name="de Groot N.N."/>
        </authorList>
    </citation>
    <scope>NUCLEOTIDE SEQUENCE [LARGE SCALE GENOMIC DNA]</scope>
    <source>
        <strain evidence="14 15">DSM 21633</strain>
    </source>
</reference>
<keyword evidence="9 13" id="KW-1133">Transmembrane helix</keyword>
<evidence type="ECO:0000313" key="14">
    <source>
        <dbReference type="EMBL" id="SEP78164.1"/>
    </source>
</evidence>
<protein>
    <recommendedName>
        <fullName evidence="4">Probable multidrug resistance protein NorM</fullName>
    </recommendedName>
    <alternativeName>
        <fullName evidence="12">Multidrug-efflux transporter</fullName>
    </alternativeName>
</protein>
<dbReference type="Proteomes" id="UP000199427">
    <property type="component" value="Unassembled WGS sequence"/>
</dbReference>
<accession>A0A1H9AN20</accession>
<dbReference type="GO" id="GO:0006811">
    <property type="term" value="P:monoatomic ion transport"/>
    <property type="evidence" value="ECO:0007669"/>
    <property type="project" value="UniProtKB-KW"/>
</dbReference>
<feature type="transmembrane region" description="Helical" evidence="13">
    <location>
        <begin position="129"/>
        <end position="150"/>
    </location>
</feature>
<sequence length="451" mass="48972">MYETHGISEKLSLFIKILIPILVTQVGLYLMNFFDTIMAGRAGANDLAGVAIGSSIWVPILTGVTGILMAIPPIVSQLMGAQKTNQITHVIRQGVYLSVCIAVLIFIIGIFVLTPVLNALSLEEEVSHIAKYYLVSLGIGMVPLFLFNLLRSFIDALGQTKISMLIILLALPLNVFFNYLFIFGKWGVPAFGGIGAGMASAITYLISASISVWIVQKRAPFNRYQVFSAIERPSFTAWKEQLKIGIPIGITIFFETSIFAAITLLMSVYNTETIAAHQAAINFATLFYMLPLAIAMALTIAVGFEVGANRLREATAYAKIGISSGVIFSLVSGILIYMFREHVAMLYSNDPVVIGLMQHFLIYAIFFQLSDGIGTPIQGALRGYKDVNVTSVIALVSFWVLGLPAGYVAANFTALGPYGYWVGLITGLGFGAIALSVRLFFVNKRKVLISG</sequence>
<evidence type="ECO:0000256" key="4">
    <source>
        <dbReference type="ARBA" id="ARBA00020268"/>
    </source>
</evidence>
<dbReference type="GO" id="GO:0015297">
    <property type="term" value="F:antiporter activity"/>
    <property type="evidence" value="ECO:0007669"/>
    <property type="project" value="UniProtKB-KW"/>
</dbReference>
<dbReference type="GO" id="GO:0042910">
    <property type="term" value="F:xenobiotic transmembrane transporter activity"/>
    <property type="evidence" value="ECO:0007669"/>
    <property type="project" value="InterPro"/>
</dbReference>
<feature type="transmembrane region" description="Helical" evidence="13">
    <location>
        <begin position="95"/>
        <end position="117"/>
    </location>
</feature>
<feature type="transmembrane region" description="Helical" evidence="13">
    <location>
        <begin position="194"/>
        <end position="215"/>
    </location>
</feature>
<dbReference type="InterPro" id="IPR002528">
    <property type="entry name" value="MATE_fam"/>
</dbReference>
<dbReference type="EMBL" id="FOES01000003">
    <property type="protein sequence ID" value="SEP78164.1"/>
    <property type="molecule type" value="Genomic_DNA"/>
</dbReference>
<comment type="function">
    <text evidence="1">Multidrug efflux pump.</text>
</comment>
<feature type="transmembrane region" description="Helical" evidence="13">
    <location>
        <begin position="316"/>
        <end position="339"/>
    </location>
</feature>
<evidence type="ECO:0000256" key="7">
    <source>
        <dbReference type="ARBA" id="ARBA00022475"/>
    </source>
</evidence>
<evidence type="ECO:0000256" key="8">
    <source>
        <dbReference type="ARBA" id="ARBA00022692"/>
    </source>
</evidence>
<feature type="transmembrane region" description="Helical" evidence="13">
    <location>
        <begin position="418"/>
        <end position="441"/>
    </location>
</feature>
<comment type="subcellular location">
    <subcellularLocation>
        <location evidence="2">Cell membrane</location>
        <topology evidence="2">Multi-pass membrane protein</topology>
    </subcellularLocation>
</comment>
<dbReference type="InterPro" id="IPR048279">
    <property type="entry name" value="MdtK-like"/>
</dbReference>
<evidence type="ECO:0000313" key="15">
    <source>
        <dbReference type="Proteomes" id="UP000199427"/>
    </source>
</evidence>
<evidence type="ECO:0000256" key="5">
    <source>
        <dbReference type="ARBA" id="ARBA00022448"/>
    </source>
</evidence>
<organism evidence="14 15">
    <name type="scientific">Piscibacillus halophilus</name>
    <dbReference type="NCBI Taxonomy" id="571933"/>
    <lineage>
        <taxon>Bacteria</taxon>
        <taxon>Bacillati</taxon>
        <taxon>Bacillota</taxon>
        <taxon>Bacilli</taxon>
        <taxon>Bacillales</taxon>
        <taxon>Bacillaceae</taxon>
        <taxon>Piscibacillus</taxon>
    </lineage>
</organism>
<keyword evidence="6" id="KW-0050">Antiport</keyword>
<dbReference type="PANTHER" id="PTHR43298">
    <property type="entry name" value="MULTIDRUG RESISTANCE PROTEIN NORM-RELATED"/>
    <property type="match status" value="1"/>
</dbReference>